<keyword evidence="2" id="KW-1185">Reference proteome</keyword>
<sequence length="113" mass="12273">PVKAMVKLLDTAMAQLSLNSDEPDTQLGQAPLSPPAEAEESLGHPVTLIQDTLNASQRSRISYLVSSDPLPPEALLDPPILVPVPSLPLSSPKRFRILRDISEEEKDDLIITL</sequence>
<dbReference type="EMBL" id="CAJVPT010063839">
    <property type="protein sequence ID" value="CAG8769331.1"/>
    <property type="molecule type" value="Genomic_DNA"/>
</dbReference>
<organism evidence="1 2">
    <name type="scientific">Acaulospora colombiana</name>
    <dbReference type="NCBI Taxonomy" id="27376"/>
    <lineage>
        <taxon>Eukaryota</taxon>
        <taxon>Fungi</taxon>
        <taxon>Fungi incertae sedis</taxon>
        <taxon>Mucoromycota</taxon>
        <taxon>Glomeromycotina</taxon>
        <taxon>Glomeromycetes</taxon>
        <taxon>Diversisporales</taxon>
        <taxon>Acaulosporaceae</taxon>
        <taxon>Acaulospora</taxon>
    </lineage>
</organism>
<evidence type="ECO:0000313" key="1">
    <source>
        <dbReference type="EMBL" id="CAG8769331.1"/>
    </source>
</evidence>
<proteinExistence type="predicted"/>
<evidence type="ECO:0000313" key="2">
    <source>
        <dbReference type="Proteomes" id="UP000789525"/>
    </source>
</evidence>
<gene>
    <name evidence="1" type="ORF">ACOLOM_LOCUS13673</name>
</gene>
<feature type="non-terminal residue" evidence="1">
    <location>
        <position position="1"/>
    </location>
</feature>
<accession>A0ACA9QYB6</accession>
<name>A0ACA9QYB6_9GLOM</name>
<reference evidence="1" key="1">
    <citation type="submission" date="2021-06" db="EMBL/GenBank/DDBJ databases">
        <authorList>
            <person name="Kallberg Y."/>
            <person name="Tangrot J."/>
            <person name="Rosling A."/>
        </authorList>
    </citation>
    <scope>NUCLEOTIDE SEQUENCE</scope>
    <source>
        <strain evidence="1">CL356</strain>
    </source>
</reference>
<protein>
    <submittedName>
        <fullName evidence="1">9056_t:CDS:1</fullName>
    </submittedName>
</protein>
<comment type="caution">
    <text evidence="1">The sequence shown here is derived from an EMBL/GenBank/DDBJ whole genome shotgun (WGS) entry which is preliminary data.</text>
</comment>
<dbReference type="Proteomes" id="UP000789525">
    <property type="component" value="Unassembled WGS sequence"/>
</dbReference>